<evidence type="ECO:0000313" key="4">
    <source>
        <dbReference type="EMBL" id="WOT06677.1"/>
    </source>
</evidence>
<dbReference type="InterPro" id="IPR001633">
    <property type="entry name" value="EAL_dom"/>
</dbReference>
<dbReference type="Gene3D" id="3.20.20.450">
    <property type="entry name" value="EAL domain"/>
    <property type="match status" value="1"/>
</dbReference>
<dbReference type="Gene3D" id="3.30.70.270">
    <property type="match status" value="1"/>
</dbReference>
<dbReference type="Pfam" id="PF00990">
    <property type="entry name" value="GGDEF"/>
    <property type="match status" value="1"/>
</dbReference>
<feature type="transmembrane region" description="Helical" evidence="1">
    <location>
        <begin position="136"/>
        <end position="155"/>
    </location>
</feature>
<dbReference type="Proteomes" id="UP001529491">
    <property type="component" value="Chromosome"/>
</dbReference>
<accession>A0ABZ0K2C4</accession>
<evidence type="ECO:0000259" key="2">
    <source>
        <dbReference type="PROSITE" id="PS50883"/>
    </source>
</evidence>
<dbReference type="SUPFAM" id="SSF55073">
    <property type="entry name" value="Nucleotide cyclase"/>
    <property type="match status" value="1"/>
</dbReference>
<protein>
    <submittedName>
        <fullName evidence="4">GGDEF domain-containing protein</fullName>
    </submittedName>
</protein>
<keyword evidence="1" id="KW-1133">Transmembrane helix</keyword>
<dbReference type="InterPro" id="IPR043128">
    <property type="entry name" value="Rev_trsase/Diguanyl_cyclase"/>
</dbReference>
<dbReference type="PROSITE" id="PS50887">
    <property type="entry name" value="GGDEF"/>
    <property type="match status" value="1"/>
</dbReference>
<dbReference type="InterPro" id="IPR029787">
    <property type="entry name" value="Nucleotide_cyclase"/>
</dbReference>
<feature type="domain" description="EAL" evidence="2">
    <location>
        <begin position="388"/>
        <end position="639"/>
    </location>
</feature>
<reference evidence="4 5" key="1">
    <citation type="submission" date="2023-10" db="EMBL/GenBank/DDBJ databases">
        <title>Complete genome sequence of Shewanella sp. DAU334.</title>
        <authorList>
            <person name="Lee Y.-S."/>
            <person name="Jeong H.-R."/>
            <person name="Hwang E.-J."/>
            <person name="Choi Y.-L."/>
            <person name="Kim G.-D."/>
        </authorList>
    </citation>
    <scope>NUCLEOTIDE SEQUENCE [LARGE SCALE GENOMIC DNA]</scope>
    <source>
        <strain evidence="4 5">DAU334</strain>
    </source>
</reference>
<dbReference type="Pfam" id="PF00563">
    <property type="entry name" value="EAL"/>
    <property type="match status" value="1"/>
</dbReference>
<evidence type="ECO:0000256" key="1">
    <source>
        <dbReference type="SAM" id="Phobius"/>
    </source>
</evidence>
<name>A0ABZ0K2C4_9GAMM</name>
<dbReference type="InterPro" id="IPR035919">
    <property type="entry name" value="EAL_sf"/>
</dbReference>
<dbReference type="SUPFAM" id="SSF141868">
    <property type="entry name" value="EAL domain-like"/>
    <property type="match status" value="1"/>
</dbReference>
<evidence type="ECO:0000259" key="3">
    <source>
        <dbReference type="PROSITE" id="PS50887"/>
    </source>
</evidence>
<sequence>MTSSKYYQFFLFVLFCAISFITYSLNQAELDQVNDKQLSQYNSSIVEQSAWQGTGLALYEHLDKQFDFQFFQYIDSTDSDNSFTIGHLIAQQNDVIQQLYQTDMASTQTLSNGRLQVKLAATEQLAYLSNRYKIQLMLIWGSFLLIAVVSIFFGMHQSKKFKYCAKVIKELPNLTFHTIQKSKLKGEFNLLRKTLETCQVNLKAKVDEFNSAQEKLTRAAFQDPLTGMGTRAKFTEKLNEICAPNSQQLGVLCIVKATELGPINQVQGREAGDKYLLRIANDIRKTLVKSAEALCYRTSTADFAIILPDVSLKDGAATFEQLKIAFDEYQQQMGTDSIAYIGLCPYHHSSDAVSLMTLGDTAASIAQTMGPNSIHVQQQLSGDELFGDNRWKASIDDIIKRKAIKFYAQPISASRPSVESYRELLSRFYNSQGKFLPTTTVIAMAERHGMGIELDKLVVLKTLSMMASTPSITGLLGINISTSSANNEQFVTWLKNLLVNQRHIAARLVFEVSESGMQTNLTATYHFIKEAHSVGARVSIERFGLGFTSFKFFKDVTPDFIKLDGSYTQGIITDPHNQFFVKMIVDIARKLTIRVVATSVENQEEKSAMEQLLVDGLQGYYIAKPNPIDATATREQREMVM</sequence>
<dbReference type="PANTHER" id="PTHR33121">
    <property type="entry name" value="CYCLIC DI-GMP PHOSPHODIESTERASE PDEF"/>
    <property type="match status" value="1"/>
</dbReference>
<dbReference type="PROSITE" id="PS50883">
    <property type="entry name" value="EAL"/>
    <property type="match status" value="1"/>
</dbReference>
<dbReference type="RefSeq" id="WP_310470951.1">
    <property type="nucleotide sequence ID" value="NZ_CP136522.1"/>
</dbReference>
<dbReference type="PANTHER" id="PTHR33121:SF79">
    <property type="entry name" value="CYCLIC DI-GMP PHOSPHODIESTERASE PDED-RELATED"/>
    <property type="match status" value="1"/>
</dbReference>
<keyword evidence="1" id="KW-0472">Membrane</keyword>
<gene>
    <name evidence="4" type="ORF">RGE70_07935</name>
</gene>
<proteinExistence type="predicted"/>
<feature type="domain" description="GGDEF" evidence="3">
    <location>
        <begin position="248"/>
        <end position="379"/>
    </location>
</feature>
<dbReference type="SMART" id="SM00052">
    <property type="entry name" value="EAL"/>
    <property type="match status" value="1"/>
</dbReference>
<dbReference type="EMBL" id="CP136522">
    <property type="protein sequence ID" value="WOT06677.1"/>
    <property type="molecule type" value="Genomic_DNA"/>
</dbReference>
<dbReference type="SMART" id="SM00267">
    <property type="entry name" value="GGDEF"/>
    <property type="match status" value="1"/>
</dbReference>
<feature type="transmembrane region" description="Helical" evidence="1">
    <location>
        <begin position="6"/>
        <end position="26"/>
    </location>
</feature>
<organism evidence="4 5">
    <name type="scientific">Shewanella youngdeokensis</name>
    <dbReference type="NCBI Taxonomy" id="2999068"/>
    <lineage>
        <taxon>Bacteria</taxon>
        <taxon>Pseudomonadati</taxon>
        <taxon>Pseudomonadota</taxon>
        <taxon>Gammaproteobacteria</taxon>
        <taxon>Alteromonadales</taxon>
        <taxon>Shewanellaceae</taxon>
        <taxon>Shewanella</taxon>
    </lineage>
</organism>
<dbReference type="CDD" id="cd01948">
    <property type="entry name" value="EAL"/>
    <property type="match status" value="1"/>
</dbReference>
<dbReference type="InterPro" id="IPR050706">
    <property type="entry name" value="Cyclic-di-GMP_PDE-like"/>
</dbReference>
<keyword evidence="5" id="KW-1185">Reference proteome</keyword>
<dbReference type="InterPro" id="IPR000160">
    <property type="entry name" value="GGDEF_dom"/>
</dbReference>
<evidence type="ECO:0000313" key="5">
    <source>
        <dbReference type="Proteomes" id="UP001529491"/>
    </source>
</evidence>
<keyword evidence="1" id="KW-0812">Transmembrane</keyword>